<evidence type="ECO:0000313" key="2">
    <source>
        <dbReference type="Proteomes" id="UP000078148"/>
    </source>
</evidence>
<proteinExistence type="predicted"/>
<reference evidence="2" key="1">
    <citation type="submission" date="2015-10" db="EMBL/GenBank/DDBJ databases">
        <title>Genome of Paenibacillus bovis sp. nov.</title>
        <authorList>
            <person name="Wu Z."/>
            <person name="Gao C."/>
            <person name="Liu Z."/>
            <person name="Zheng H."/>
        </authorList>
    </citation>
    <scope>NUCLEOTIDE SEQUENCE [LARGE SCALE GENOMIC DNA]</scope>
    <source>
        <strain evidence="2">BD3526</strain>
    </source>
</reference>
<dbReference type="AlphaFoldDB" id="A0A172ZCZ4"/>
<dbReference type="Proteomes" id="UP000078148">
    <property type="component" value="Chromosome"/>
</dbReference>
<accession>A0A172ZCZ4</accession>
<name>A0A172ZCZ4_9BACL</name>
<gene>
    <name evidence="1" type="ORF">AR543_04815</name>
</gene>
<keyword evidence="2" id="KW-1185">Reference proteome</keyword>
<protein>
    <submittedName>
        <fullName evidence="1">Uncharacterized protein</fullName>
    </submittedName>
</protein>
<sequence>MYSENGKYPDCKQIKRVVEVRGLTKTQLLHKLQHSIMMNELGETLTDDKKDRCRDTNDPFCIYL</sequence>
<dbReference type="EMBL" id="CP013023">
    <property type="protein sequence ID" value="ANF95399.1"/>
    <property type="molecule type" value="Genomic_DNA"/>
</dbReference>
<dbReference type="KEGG" id="pbv:AR543_04815"/>
<reference evidence="1 2" key="2">
    <citation type="journal article" date="2016" name="Int. J. Syst. Evol. Microbiol.">
        <title>Paenibacillus bovis sp. nov., isolated from raw yak (Bos grunniens) milk.</title>
        <authorList>
            <person name="Gao C."/>
            <person name="Han J."/>
            <person name="Liu Z."/>
            <person name="Xu X."/>
            <person name="Hang F."/>
            <person name="Wu Z."/>
        </authorList>
    </citation>
    <scope>NUCLEOTIDE SEQUENCE [LARGE SCALE GENOMIC DNA]</scope>
    <source>
        <strain evidence="1 2">BD3526</strain>
    </source>
</reference>
<organism evidence="1 2">
    <name type="scientific">Paenibacillus bovis</name>
    <dbReference type="NCBI Taxonomy" id="1616788"/>
    <lineage>
        <taxon>Bacteria</taxon>
        <taxon>Bacillati</taxon>
        <taxon>Bacillota</taxon>
        <taxon>Bacilli</taxon>
        <taxon>Bacillales</taxon>
        <taxon>Paenibacillaceae</taxon>
        <taxon>Paenibacillus</taxon>
    </lineage>
</organism>
<evidence type="ECO:0000313" key="1">
    <source>
        <dbReference type="EMBL" id="ANF95399.1"/>
    </source>
</evidence>